<proteinExistence type="predicted"/>
<dbReference type="SUPFAM" id="SSF47473">
    <property type="entry name" value="EF-hand"/>
    <property type="match status" value="1"/>
</dbReference>
<feature type="transmembrane region" description="Helical" evidence="2">
    <location>
        <begin position="268"/>
        <end position="287"/>
    </location>
</feature>
<dbReference type="InterPro" id="IPR018247">
    <property type="entry name" value="EF_Hand_1_Ca_BS"/>
</dbReference>
<feature type="transmembrane region" description="Helical" evidence="2">
    <location>
        <begin position="6"/>
        <end position="24"/>
    </location>
</feature>
<feature type="transmembrane region" description="Helical" evidence="2">
    <location>
        <begin position="236"/>
        <end position="256"/>
    </location>
</feature>
<name>A0A830D5R6_9LAMI</name>
<keyword evidence="2" id="KW-0812">Transmembrane</keyword>
<keyword evidence="4" id="KW-1185">Reference proteome</keyword>
<dbReference type="GO" id="GO:0005509">
    <property type="term" value="F:calcium ion binding"/>
    <property type="evidence" value="ECO:0007669"/>
    <property type="project" value="TreeGrafter"/>
</dbReference>
<keyword evidence="2" id="KW-1133">Transmembrane helix</keyword>
<dbReference type="OrthoDB" id="293868at2759"/>
<dbReference type="EMBL" id="BMAC01002075">
    <property type="protein sequence ID" value="GFQ07888.1"/>
    <property type="molecule type" value="Genomic_DNA"/>
</dbReference>
<evidence type="ECO:0000256" key="2">
    <source>
        <dbReference type="SAM" id="Phobius"/>
    </source>
</evidence>
<dbReference type="GO" id="GO:0005783">
    <property type="term" value="C:endoplasmic reticulum"/>
    <property type="evidence" value="ECO:0007669"/>
    <property type="project" value="TreeGrafter"/>
</dbReference>
<feature type="transmembrane region" description="Helical" evidence="2">
    <location>
        <begin position="212"/>
        <end position="230"/>
    </location>
</feature>
<dbReference type="InterPro" id="IPR011992">
    <property type="entry name" value="EF-hand-dom_pair"/>
</dbReference>
<keyword evidence="2" id="KW-0472">Membrane</keyword>
<accession>A0A830D5R6</accession>
<reference evidence="3" key="1">
    <citation type="submission" date="2020-07" db="EMBL/GenBank/DDBJ databases">
        <title>Ethylene signaling mediates host invasion by parasitic plants.</title>
        <authorList>
            <person name="Yoshida S."/>
        </authorList>
    </citation>
    <scope>NUCLEOTIDE SEQUENCE</scope>
    <source>
        <strain evidence="3">Okayama</strain>
    </source>
</reference>
<dbReference type="PANTHER" id="PTHR10827">
    <property type="entry name" value="RETICULOCALBIN"/>
    <property type="match status" value="1"/>
</dbReference>
<sequence length="295" mass="34807">MGKFSVIIYITLAIALLLLVSRSSNNNRSHGGHRHRRLRIRSNFTFTPPADPHRLLDRSPPVSAAFDPVVADIERKREDKEWEHHYFQTHHPEFHSESTQSAPGHESPPEWEDFMDAEDYLNDEEKFNVTNRLVILFPKIDVDPADGYLSEGELTQWNLQQSQKEVMHRTEREMEVHDKNKDGFISFSEYEPPSWAKNSGQFSLFLFFPPPGLHYIFMDLISMCLVSINGFQSNTIFTLLLFQILRLIQSLLYFYFKYFVSIKHNQGYVFVFALLYLLVNNNNWWWFDHIIQNLC</sequence>
<organism evidence="3 4">
    <name type="scientific">Phtheirospermum japonicum</name>
    <dbReference type="NCBI Taxonomy" id="374723"/>
    <lineage>
        <taxon>Eukaryota</taxon>
        <taxon>Viridiplantae</taxon>
        <taxon>Streptophyta</taxon>
        <taxon>Embryophyta</taxon>
        <taxon>Tracheophyta</taxon>
        <taxon>Spermatophyta</taxon>
        <taxon>Magnoliopsida</taxon>
        <taxon>eudicotyledons</taxon>
        <taxon>Gunneridae</taxon>
        <taxon>Pentapetalae</taxon>
        <taxon>asterids</taxon>
        <taxon>lamiids</taxon>
        <taxon>Lamiales</taxon>
        <taxon>Orobanchaceae</taxon>
        <taxon>Orobanchaceae incertae sedis</taxon>
        <taxon>Phtheirospermum</taxon>
    </lineage>
</organism>
<comment type="caution">
    <text evidence="3">The sequence shown here is derived from an EMBL/GenBank/DDBJ whole genome shotgun (WGS) entry which is preliminary data.</text>
</comment>
<evidence type="ECO:0000256" key="1">
    <source>
        <dbReference type="ARBA" id="ARBA00022837"/>
    </source>
</evidence>
<dbReference type="PANTHER" id="PTHR10827:SF101">
    <property type="entry name" value="CALCIUM-BINDING EF HAND FAMILY PROTEIN"/>
    <property type="match status" value="1"/>
</dbReference>
<dbReference type="PROSITE" id="PS00018">
    <property type="entry name" value="EF_HAND_1"/>
    <property type="match status" value="1"/>
</dbReference>
<gene>
    <name evidence="3" type="ORF">PHJA_002932800</name>
</gene>
<dbReference type="AlphaFoldDB" id="A0A830D5R6"/>
<evidence type="ECO:0000313" key="4">
    <source>
        <dbReference type="Proteomes" id="UP000653305"/>
    </source>
</evidence>
<protein>
    <submittedName>
        <fullName evidence="3">Calumenin</fullName>
    </submittedName>
</protein>
<evidence type="ECO:0000313" key="3">
    <source>
        <dbReference type="EMBL" id="GFQ07888.1"/>
    </source>
</evidence>
<dbReference type="Gene3D" id="1.10.238.10">
    <property type="entry name" value="EF-hand"/>
    <property type="match status" value="1"/>
</dbReference>
<keyword evidence="1" id="KW-0106">Calcium</keyword>
<dbReference type="Proteomes" id="UP000653305">
    <property type="component" value="Unassembled WGS sequence"/>
</dbReference>